<dbReference type="NCBIfam" id="NF041121">
    <property type="entry name" value="SAV_2336_NTERM"/>
    <property type="match status" value="1"/>
</dbReference>
<dbReference type="InterPro" id="IPR043917">
    <property type="entry name" value="DUF5753"/>
</dbReference>
<evidence type="ECO:0000259" key="2">
    <source>
        <dbReference type="PROSITE" id="PS50943"/>
    </source>
</evidence>
<protein>
    <submittedName>
        <fullName evidence="3">Helix-turn-helix protein</fullName>
    </submittedName>
</protein>
<evidence type="ECO:0000313" key="4">
    <source>
        <dbReference type="Proteomes" id="UP000239415"/>
    </source>
</evidence>
<reference evidence="3 4" key="1">
    <citation type="submission" date="2018-03" db="EMBL/GenBank/DDBJ databases">
        <title>Genomic Encyclopedia of Archaeal and Bacterial Type Strains, Phase II (KMG-II): from individual species to whole genera.</title>
        <authorList>
            <person name="Goeker M."/>
        </authorList>
    </citation>
    <scope>NUCLEOTIDE SEQUENCE [LARGE SCALE GENOMIC DNA]</scope>
    <source>
        <strain evidence="3 4">DSM 43146</strain>
    </source>
</reference>
<accession>A0A2T0K3E6</accession>
<dbReference type="AlphaFoldDB" id="A0A2T0K3E6"/>
<dbReference type="PROSITE" id="PS50943">
    <property type="entry name" value="HTH_CROC1"/>
    <property type="match status" value="1"/>
</dbReference>
<dbReference type="SUPFAM" id="SSF47413">
    <property type="entry name" value="lambda repressor-like DNA-binding domains"/>
    <property type="match status" value="1"/>
</dbReference>
<dbReference type="GO" id="GO:0003677">
    <property type="term" value="F:DNA binding"/>
    <property type="evidence" value="ECO:0007669"/>
    <property type="project" value="InterPro"/>
</dbReference>
<dbReference type="Pfam" id="PF13560">
    <property type="entry name" value="HTH_31"/>
    <property type="match status" value="1"/>
</dbReference>
<dbReference type="Pfam" id="PF19054">
    <property type="entry name" value="DUF5753"/>
    <property type="match status" value="1"/>
</dbReference>
<dbReference type="InterPro" id="IPR001387">
    <property type="entry name" value="Cro/C1-type_HTH"/>
</dbReference>
<feature type="compositionally biased region" description="Basic and acidic residues" evidence="1">
    <location>
        <begin position="205"/>
        <end position="219"/>
    </location>
</feature>
<dbReference type="Proteomes" id="UP000239415">
    <property type="component" value="Unassembled WGS sequence"/>
</dbReference>
<dbReference type="OrthoDB" id="3288254at2"/>
<dbReference type="EMBL" id="PVMZ01000016">
    <property type="protein sequence ID" value="PRX17361.1"/>
    <property type="molecule type" value="Genomic_DNA"/>
</dbReference>
<sequence length="975" mass="107057">MDHDLVEALTRALPGISPEQLAEAVLLASRAADGRRPPRARPRRRAGMDSAGDQSPIAETENSPTADPGPRPGQDLSLDRARNRDRDRPAPPRSADGAGIPVGLRVSRPRRMPLTGALAPFRRITRPGIPAVDVDRTVEAIAEAHQLVVVTTPRHEPSLDVILLVDQTPATPAWAPQINDLESRIRRAGAFRSVTRWMLDGDSGPEPRVRRTRRPDHPAARLADPTGRTLLLIVTDAVSTHWYAPPIWRAINAWARVMPTSLVQILPRRHWSSTAIGAPAVAVRSHGRREGTLAGEVRIPWWADDDTATGRAIPVTSCSPHDLHRWARAVTTASGWTDAVLSRPPTHTGPAPHGSAPSVPQRVQAFQRRASTAALSLARLAAHGDVLSLPLLRVLQEKLVPDADPAATAELLVSGLLERTDPEATRFRFRPGVADLLLQGATLAEEWDSFRVLSEHLEQHAGLGGTVHALLADPAGDAYLERGLRPFAAMTRDMAARLGIDLPSAMAAHEPALDWIVELRDGQDRVLGNGALISDRSAVIVMPPPPHGSRLETRVLFPGLPETTPTWARPWTPAEPDCALWDMRGPAPTEPAVVDDAAHGDVVHVITHVSGRIVRKPAVVGEWLDAGRRTLLTESDTGRLPHGAAVVRPRDGRLIGLVADDVMIPAGRLADAAAGRDRGPLTLRPVGADDGPNVARRRLRLFLREARERAGLTQWQVADAMEWSLSRLIRIENGDVGIPLADLRNVLVFLGVKDRDLVAELLAAARLARVRPTTWSRGGQFRGHMSDAMIKIIEYEAEADEIRIYGIRRLPDLMQTSAYSESELIRRDEDDRPPEWAEVAGRAHARRREQVHARAGDSLSLFALVDEAVLWRLSSRPRMHREQLPDLLRKVMSGAIRMRIVPFAAGAPLYLGDFEVVTMAGDDALYRDFADSSDDLVEDPDVTRSMRRRFDRAWRSALSEEETIAFLRDRIRGAQ</sequence>
<dbReference type="SMART" id="SM00530">
    <property type="entry name" value="HTH_XRE"/>
    <property type="match status" value="1"/>
</dbReference>
<evidence type="ECO:0000313" key="3">
    <source>
        <dbReference type="EMBL" id="PRX17361.1"/>
    </source>
</evidence>
<feature type="region of interest" description="Disordered" evidence="1">
    <location>
        <begin position="202"/>
        <end position="221"/>
    </location>
</feature>
<keyword evidence="4" id="KW-1185">Reference proteome</keyword>
<evidence type="ECO:0000256" key="1">
    <source>
        <dbReference type="SAM" id="MobiDB-lite"/>
    </source>
</evidence>
<gene>
    <name evidence="3" type="ORF">CLV67_116137</name>
</gene>
<name>A0A2T0K3E6_9ACTN</name>
<feature type="domain" description="HTH cro/C1-type" evidence="2">
    <location>
        <begin position="703"/>
        <end position="757"/>
    </location>
</feature>
<dbReference type="CDD" id="cd00093">
    <property type="entry name" value="HTH_XRE"/>
    <property type="match status" value="1"/>
</dbReference>
<feature type="compositionally biased region" description="Basic and acidic residues" evidence="1">
    <location>
        <begin position="77"/>
        <end position="90"/>
    </location>
</feature>
<feature type="region of interest" description="Disordered" evidence="1">
    <location>
        <begin position="28"/>
        <end position="103"/>
    </location>
</feature>
<organism evidence="3 4">
    <name type="scientific">Actinoplanes italicus</name>
    <dbReference type="NCBI Taxonomy" id="113567"/>
    <lineage>
        <taxon>Bacteria</taxon>
        <taxon>Bacillati</taxon>
        <taxon>Actinomycetota</taxon>
        <taxon>Actinomycetes</taxon>
        <taxon>Micromonosporales</taxon>
        <taxon>Micromonosporaceae</taxon>
        <taxon>Actinoplanes</taxon>
    </lineage>
</organism>
<comment type="caution">
    <text evidence="3">The sequence shown here is derived from an EMBL/GenBank/DDBJ whole genome shotgun (WGS) entry which is preliminary data.</text>
</comment>
<dbReference type="Gene3D" id="1.10.260.40">
    <property type="entry name" value="lambda repressor-like DNA-binding domains"/>
    <property type="match status" value="1"/>
</dbReference>
<dbReference type="InterPro" id="IPR010982">
    <property type="entry name" value="Lambda_DNA-bd_dom_sf"/>
</dbReference>
<proteinExistence type="predicted"/>
<dbReference type="RefSeq" id="WP_106325500.1">
    <property type="nucleotide sequence ID" value="NZ_BOMO01000183.1"/>
</dbReference>
<dbReference type="InterPro" id="IPR047738">
    <property type="entry name" value="SAV_2336-like_N"/>
</dbReference>